<evidence type="ECO:0000313" key="1">
    <source>
        <dbReference type="EMBL" id="SFE04016.1"/>
    </source>
</evidence>
<dbReference type="AlphaFoldDB" id="A0A1I1X9B8"/>
<keyword evidence="2" id="KW-1185">Reference proteome</keyword>
<evidence type="ECO:0000313" key="2">
    <source>
        <dbReference type="Proteomes" id="UP000199477"/>
    </source>
</evidence>
<accession>A0A1I1X9B8</accession>
<dbReference type="PANTHER" id="PTHR35279:SF1">
    <property type="entry name" value="ARABINANASE_LEVANSUCRASE_INVERTASE"/>
    <property type="match status" value="1"/>
</dbReference>
<protein>
    <recommendedName>
        <fullName evidence="3">Glycosyl hydrolases family 43</fullName>
    </recommendedName>
</protein>
<dbReference type="PANTHER" id="PTHR35279">
    <property type="match status" value="1"/>
</dbReference>
<name>A0A1I1X9B8_9GAMM</name>
<dbReference type="RefSeq" id="WP_026634212.1">
    <property type="nucleotide sequence ID" value="NZ_FONH01000001.1"/>
</dbReference>
<dbReference type="SUPFAM" id="SSF75005">
    <property type="entry name" value="Arabinanase/levansucrase/invertase"/>
    <property type="match status" value="1"/>
</dbReference>
<proteinExistence type="predicted"/>
<dbReference type="InterPro" id="IPR023296">
    <property type="entry name" value="Glyco_hydro_beta-prop_sf"/>
</dbReference>
<reference evidence="2" key="1">
    <citation type="submission" date="2016-10" db="EMBL/GenBank/DDBJ databases">
        <authorList>
            <person name="Varghese N."/>
            <person name="Submissions S."/>
        </authorList>
    </citation>
    <scope>NUCLEOTIDE SEQUENCE [LARGE SCALE GENOMIC DNA]</scope>
    <source>
        <strain evidence="2">UNC178MFTsu3.1</strain>
    </source>
</reference>
<dbReference type="EMBL" id="FONH01000001">
    <property type="protein sequence ID" value="SFE04016.1"/>
    <property type="molecule type" value="Genomic_DNA"/>
</dbReference>
<dbReference type="STRING" id="500610.SAMN02799615_00166"/>
<sequence>MPARNRQIWTKRGLVFDAARHGVGGWMRHSALTPTPWLLDEERIRVYAGFRDGDGVSRLGYADLAADEPTRVLGVSKRPVLDIGRGGCFDDNGMILGDVVAAPGGLHLFYVGFQQVAKAKFLAFSGLALSTDGGERFQRVQETPILDRAPRRSTIAAIHSAHYDDGLWRLWYAVGDDWESIGGRPFPRYHICYAETRDLSAIPRGDRICLLPGGDEYRIGRPRVYRFGDRYVMYFTWGDRAGRYQPGVAFSDDGVQWERHDEALGIEPSRDGWDARALCYPALLRHGRRLLMFYNGNDMGQAGFGLAEAALDEDLRIVTAGEGAHALG</sequence>
<dbReference type="Proteomes" id="UP000199477">
    <property type="component" value="Unassembled WGS sequence"/>
</dbReference>
<evidence type="ECO:0008006" key="3">
    <source>
        <dbReference type="Google" id="ProtNLM"/>
    </source>
</evidence>
<dbReference type="Gene3D" id="2.115.10.20">
    <property type="entry name" value="Glycosyl hydrolase domain, family 43"/>
    <property type="match status" value="2"/>
</dbReference>
<organism evidence="1 2">
    <name type="scientific">Dyella marensis</name>
    <dbReference type="NCBI Taxonomy" id="500610"/>
    <lineage>
        <taxon>Bacteria</taxon>
        <taxon>Pseudomonadati</taxon>
        <taxon>Pseudomonadota</taxon>
        <taxon>Gammaproteobacteria</taxon>
        <taxon>Lysobacterales</taxon>
        <taxon>Rhodanobacteraceae</taxon>
        <taxon>Dyella</taxon>
    </lineage>
</organism>
<gene>
    <name evidence="1" type="ORF">SAMN02799615_00166</name>
</gene>